<feature type="domain" description="F-box associated beta-propeller type 3" evidence="3">
    <location>
        <begin position="182"/>
        <end position="291"/>
    </location>
</feature>
<evidence type="ECO:0000259" key="3">
    <source>
        <dbReference type="Pfam" id="PF08268"/>
    </source>
</evidence>
<proteinExistence type="predicted"/>
<dbReference type="Proteomes" id="UP000027138">
    <property type="component" value="Unassembled WGS sequence"/>
</dbReference>
<feature type="domain" description="F-box" evidence="2">
    <location>
        <begin position="88"/>
        <end position="118"/>
    </location>
</feature>
<reference evidence="4 5" key="1">
    <citation type="journal article" date="2014" name="PLoS ONE">
        <title>Global Analysis of Gene Expression Profiles in Physic Nut (Jatropha curcas L.) Seedlings Exposed to Salt Stress.</title>
        <authorList>
            <person name="Zhang L."/>
            <person name="Zhang C."/>
            <person name="Wu P."/>
            <person name="Chen Y."/>
            <person name="Li M."/>
            <person name="Jiang H."/>
            <person name="Wu G."/>
        </authorList>
    </citation>
    <scope>NUCLEOTIDE SEQUENCE [LARGE SCALE GENOMIC DNA]</scope>
    <source>
        <strain evidence="5">cv. GZQX0401</strain>
        <tissue evidence="4">Young leaves</tissue>
    </source>
</reference>
<dbReference type="EMBL" id="KK914251">
    <property type="protein sequence ID" value="KDP44453.1"/>
    <property type="molecule type" value="Genomic_DNA"/>
</dbReference>
<protein>
    <submittedName>
        <fullName evidence="4">Uncharacterized protein</fullName>
    </submittedName>
</protein>
<dbReference type="STRING" id="180498.A0A067LB41"/>
<name>A0A067LB41_JATCU</name>
<keyword evidence="1" id="KW-1133">Transmembrane helix</keyword>
<keyword evidence="1" id="KW-0812">Transmembrane</keyword>
<dbReference type="OrthoDB" id="823174at2759"/>
<dbReference type="Pfam" id="PF08268">
    <property type="entry name" value="FBA_3"/>
    <property type="match status" value="1"/>
</dbReference>
<dbReference type="InterPro" id="IPR017451">
    <property type="entry name" value="F-box-assoc_interact_dom"/>
</dbReference>
<dbReference type="InterPro" id="IPR001810">
    <property type="entry name" value="F-box_dom"/>
</dbReference>
<dbReference type="NCBIfam" id="TIGR01640">
    <property type="entry name" value="F_box_assoc_1"/>
    <property type="match status" value="1"/>
</dbReference>
<dbReference type="SUPFAM" id="SSF81383">
    <property type="entry name" value="F-box domain"/>
    <property type="match status" value="1"/>
</dbReference>
<evidence type="ECO:0000313" key="5">
    <source>
        <dbReference type="Proteomes" id="UP000027138"/>
    </source>
</evidence>
<organism evidence="4 5">
    <name type="scientific">Jatropha curcas</name>
    <name type="common">Barbados nut</name>
    <dbReference type="NCBI Taxonomy" id="180498"/>
    <lineage>
        <taxon>Eukaryota</taxon>
        <taxon>Viridiplantae</taxon>
        <taxon>Streptophyta</taxon>
        <taxon>Embryophyta</taxon>
        <taxon>Tracheophyta</taxon>
        <taxon>Spermatophyta</taxon>
        <taxon>Magnoliopsida</taxon>
        <taxon>eudicotyledons</taxon>
        <taxon>Gunneridae</taxon>
        <taxon>Pentapetalae</taxon>
        <taxon>rosids</taxon>
        <taxon>fabids</taxon>
        <taxon>Malpighiales</taxon>
        <taxon>Euphorbiaceae</taxon>
        <taxon>Crotonoideae</taxon>
        <taxon>Jatropheae</taxon>
        <taxon>Jatropha</taxon>
    </lineage>
</organism>
<evidence type="ECO:0000256" key="1">
    <source>
        <dbReference type="SAM" id="Phobius"/>
    </source>
</evidence>
<dbReference type="AlphaFoldDB" id="A0A067LB41"/>
<sequence length="347" mass="39553">MNCMLWTFYATPMVKPGCTLVIIIDGVGLALAAIYIGIFLLYAQRMKGKPKLVMKRRKISKASSQKGKYEAEEISHTEIQQSGPSFAHLPWHILVKILLRLSVKRIATCKCVCQAWKEQDQDFVLKISRQHRYINWKPGCDCKSDIKLDTKLKLPLRNLQLVLNDQIDDNGAKRNRCLRLKTKDHKYKIVNSCNGLLCLSLTSDNNPVAICNPVTGEFINLPAAKMVEDDDGIKDFIDCGLGFSPVTNQFKVIRVFKQAWNPSSSTLRVENYHDRLAEVHTLGTESWRDVGFAPNSIYKLAFPTYLNGAFHWFCLDGSNSDFEFHLTLKMSAFNQFHHLRQTLIDVP</sequence>
<dbReference type="PANTHER" id="PTHR31672">
    <property type="entry name" value="BNACNNG10540D PROTEIN"/>
    <property type="match status" value="1"/>
</dbReference>
<accession>A0A067LB41</accession>
<feature type="transmembrane region" description="Helical" evidence="1">
    <location>
        <begin position="20"/>
        <end position="42"/>
    </location>
</feature>
<keyword evidence="5" id="KW-1185">Reference proteome</keyword>
<evidence type="ECO:0000259" key="2">
    <source>
        <dbReference type="Pfam" id="PF00646"/>
    </source>
</evidence>
<dbReference type="InterPro" id="IPR013187">
    <property type="entry name" value="F-box-assoc_dom_typ3"/>
</dbReference>
<dbReference type="InterPro" id="IPR050796">
    <property type="entry name" value="SCF_F-box_component"/>
</dbReference>
<dbReference type="Pfam" id="PF00646">
    <property type="entry name" value="F-box"/>
    <property type="match status" value="1"/>
</dbReference>
<dbReference type="Gene3D" id="1.20.1280.50">
    <property type="match status" value="1"/>
</dbReference>
<evidence type="ECO:0000313" key="4">
    <source>
        <dbReference type="EMBL" id="KDP44453.1"/>
    </source>
</evidence>
<keyword evidence="1" id="KW-0472">Membrane</keyword>
<gene>
    <name evidence="4" type="ORF">JCGZ_16286</name>
</gene>
<dbReference type="InterPro" id="IPR036047">
    <property type="entry name" value="F-box-like_dom_sf"/>
</dbReference>